<dbReference type="RefSeq" id="WP_066966632.1">
    <property type="nucleotide sequence ID" value="NZ_CP023449.1"/>
</dbReference>
<evidence type="ECO:0000313" key="3">
    <source>
        <dbReference type="EMBL" id="PCE40805.1"/>
    </source>
</evidence>
<protein>
    <submittedName>
        <fullName evidence="3">S26 family signal peptidase</fullName>
    </submittedName>
</protein>
<organism evidence="3 4">
    <name type="scientific">Rhizorhabdus dicambivorans</name>
    <dbReference type="NCBI Taxonomy" id="1850238"/>
    <lineage>
        <taxon>Bacteria</taxon>
        <taxon>Pseudomonadati</taxon>
        <taxon>Pseudomonadota</taxon>
        <taxon>Alphaproteobacteria</taxon>
        <taxon>Sphingomonadales</taxon>
        <taxon>Sphingomonadaceae</taxon>
        <taxon>Rhizorhabdus</taxon>
    </lineage>
</organism>
<dbReference type="OrthoDB" id="5360818at2"/>
<dbReference type="AlphaFoldDB" id="A0A2A4FPX6"/>
<proteinExistence type="predicted"/>
<evidence type="ECO:0000313" key="4">
    <source>
        <dbReference type="Proteomes" id="UP000218934"/>
    </source>
</evidence>
<dbReference type="Gene3D" id="2.10.109.10">
    <property type="entry name" value="Umud Fragment, subunit A"/>
    <property type="match status" value="1"/>
</dbReference>
<accession>A0A2A4FPX6</accession>
<dbReference type="KEGG" id="rdi:CMV14_22350"/>
<reference evidence="3 4" key="1">
    <citation type="submission" date="2017-09" db="EMBL/GenBank/DDBJ databases">
        <title>The Catabolism of 3,6-Dichlorosalicylic acid is Initiated by the Cytochrome P450 Monooxygenase DsmABC in Rhizorhabdus dicambivorans Ndbn-20.</title>
        <authorList>
            <person name="Na L."/>
        </authorList>
    </citation>
    <scope>NUCLEOTIDE SEQUENCE [LARGE SCALE GENOMIC DNA]</scope>
    <source>
        <strain evidence="3 4">Ndbn-20m</strain>
    </source>
</reference>
<comment type="caution">
    <text evidence="3">The sequence shown here is derived from an EMBL/GenBank/DDBJ whole genome shotgun (WGS) entry which is preliminary data.</text>
</comment>
<feature type="compositionally biased region" description="Polar residues" evidence="1">
    <location>
        <begin position="183"/>
        <end position="192"/>
    </location>
</feature>
<gene>
    <name evidence="3" type="ORF">COO09_18285</name>
</gene>
<dbReference type="SUPFAM" id="SSF51306">
    <property type="entry name" value="LexA/Signal peptidase"/>
    <property type="match status" value="1"/>
</dbReference>
<dbReference type="InterPro" id="IPR019533">
    <property type="entry name" value="Peptidase_S26"/>
</dbReference>
<dbReference type="Pfam" id="PF10502">
    <property type="entry name" value="Peptidase_S26"/>
    <property type="match status" value="1"/>
</dbReference>
<name>A0A2A4FPX6_9SPHN</name>
<keyword evidence="4" id="KW-1185">Reference proteome</keyword>
<evidence type="ECO:0000259" key="2">
    <source>
        <dbReference type="Pfam" id="PF10502"/>
    </source>
</evidence>
<dbReference type="GO" id="GO:0006465">
    <property type="term" value="P:signal peptide processing"/>
    <property type="evidence" value="ECO:0007669"/>
    <property type="project" value="InterPro"/>
</dbReference>
<dbReference type="GO" id="GO:0004252">
    <property type="term" value="F:serine-type endopeptidase activity"/>
    <property type="evidence" value="ECO:0007669"/>
    <property type="project" value="InterPro"/>
</dbReference>
<evidence type="ECO:0000256" key="1">
    <source>
        <dbReference type="SAM" id="MobiDB-lite"/>
    </source>
</evidence>
<dbReference type="InterPro" id="IPR036286">
    <property type="entry name" value="LexA/Signal_pep-like_sf"/>
</dbReference>
<dbReference type="Proteomes" id="UP000218934">
    <property type="component" value="Unassembled WGS sequence"/>
</dbReference>
<feature type="domain" description="Peptidase S26" evidence="2">
    <location>
        <begin position="8"/>
        <end position="164"/>
    </location>
</feature>
<sequence>MMRRRFILAGVVATATLVTLTVPVSRYAVWNATASVPTGLYAIRGKASLHVGERVAIEPPPPLRRLLAERHYLPTGIPLLKRVAAISGQRICRFAHGVTIDGAYVGAARARDRLGRALPVWAGCHVLRTGELFVMSPAAPDSFDGRYFGVLRDADVIGRATPVWTDEAGDGDHTWFADPRATPPTSSTTEGD</sequence>
<feature type="region of interest" description="Disordered" evidence="1">
    <location>
        <begin position="168"/>
        <end position="192"/>
    </location>
</feature>
<dbReference type="EMBL" id="NWUF01000022">
    <property type="protein sequence ID" value="PCE40805.1"/>
    <property type="molecule type" value="Genomic_DNA"/>
</dbReference>